<dbReference type="OrthoDB" id="191995at2759"/>
<dbReference type="InterPro" id="IPR057460">
    <property type="entry name" value="CAF17_C"/>
</dbReference>
<evidence type="ECO:0000256" key="3">
    <source>
        <dbReference type="ARBA" id="ARBA00023128"/>
    </source>
</evidence>
<dbReference type="Gene3D" id="3.30.1360.120">
    <property type="entry name" value="Probable tRNA modification gtpase trme, domain 1"/>
    <property type="match status" value="2"/>
</dbReference>
<comment type="similarity">
    <text evidence="4">Belongs to the GcvT family. CAF17/IBA57 subfamily.</text>
</comment>
<dbReference type="InterPro" id="IPR017703">
    <property type="entry name" value="YgfZ/GCV_T_CS"/>
</dbReference>
<dbReference type="PANTHER" id="PTHR22602">
    <property type="entry name" value="TRANSFERASE CAF17, MITOCHONDRIAL-RELATED"/>
    <property type="match status" value="1"/>
</dbReference>
<comment type="subcellular location">
    <subcellularLocation>
        <location evidence="1">Mitochondrion matrix</location>
    </subcellularLocation>
</comment>
<name>A0A8H4RWD2_9HELO</name>
<evidence type="ECO:0000313" key="8">
    <source>
        <dbReference type="EMBL" id="KAF4636788.1"/>
    </source>
</evidence>
<keyword evidence="9" id="KW-1185">Reference proteome</keyword>
<evidence type="ECO:0000256" key="5">
    <source>
        <dbReference type="ARBA" id="ARBA00093637"/>
    </source>
</evidence>
<dbReference type="GO" id="GO:0005759">
    <property type="term" value="C:mitochondrial matrix"/>
    <property type="evidence" value="ECO:0007669"/>
    <property type="project" value="UniProtKB-SubCell"/>
</dbReference>
<protein>
    <recommendedName>
        <fullName evidence="5">Iron-sulfur cluster assembly factor IBA57 homolog, mitochondrial</fullName>
    </recommendedName>
</protein>
<proteinExistence type="inferred from homology"/>
<organism evidence="8 9">
    <name type="scientific">Cudoniella acicularis</name>
    <dbReference type="NCBI Taxonomy" id="354080"/>
    <lineage>
        <taxon>Eukaryota</taxon>
        <taxon>Fungi</taxon>
        <taxon>Dikarya</taxon>
        <taxon>Ascomycota</taxon>
        <taxon>Pezizomycotina</taxon>
        <taxon>Leotiomycetes</taxon>
        <taxon>Helotiales</taxon>
        <taxon>Tricladiaceae</taxon>
        <taxon>Cudoniella</taxon>
    </lineage>
</organism>
<feature type="region of interest" description="Disordered" evidence="6">
    <location>
        <begin position="1"/>
        <end position="38"/>
    </location>
</feature>
<dbReference type="NCBIfam" id="TIGR03317">
    <property type="entry name" value="ygfZ_signature"/>
    <property type="match status" value="1"/>
</dbReference>
<dbReference type="InterPro" id="IPR045179">
    <property type="entry name" value="YgfZ/GcvT"/>
</dbReference>
<feature type="region of interest" description="Disordered" evidence="6">
    <location>
        <begin position="237"/>
        <end position="337"/>
    </location>
</feature>
<evidence type="ECO:0000256" key="2">
    <source>
        <dbReference type="ARBA" id="ARBA00022946"/>
    </source>
</evidence>
<dbReference type="GO" id="GO:0016226">
    <property type="term" value="P:iron-sulfur cluster assembly"/>
    <property type="evidence" value="ECO:0007669"/>
    <property type="project" value="TreeGrafter"/>
</dbReference>
<evidence type="ECO:0000256" key="6">
    <source>
        <dbReference type="SAM" id="MobiDB-lite"/>
    </source>
</evidence>
<dbReference type="AlphaFoldDB" id="A0A8H4RWD2"/>
<sequence length="693" mass="76201">MSHFQQGHNMAQQNLPRPQGNPHPYQPQHLIHPQPLPPHVQRAVFTGGPVHSPVVPQPILQNPTAHLTSTVSIAVENPQFPGLHAPMVPTTIKQTPKLTSHSLALLNAFKNHDHVGDEASTANDLPLRRFAEAPTTAPRAQPQELPAVEASRSGPMAPPPPVIVQHNATNINPGVLTPKQPISEAHKSTLLGIFKSPTAQPALLSKPTSATALPTSTTPSAVELSAVEPLSTNASTTSALLNDKRTPDHMANNGSVPVLNPESSLPFRAIQILSRPPQTSDSETRSENGSGYEGQSKPNRKKTTLRENKNQSSQAPAKPFQPQILKRPQVNASRVTQSPTLVQSPTLIQPTTAPIPAMAPIDHRNGNPPDHKQTLLSLFGKSQSMMNSPPGRDILPLMDTTELPMKAAPRSRGRLLNDVFIYPNGEDGWLIEVDANDVETLANHVKRYKLRAKFEVRVLEPEEVGVWSLWGTPGTIGEGRIGCEDKRVPEMGRRLILPGGEKPEVDADEASEDAYKIRRYLMGVPEGQSELIRGVALPQESNIDYMGGIDYKKGCYVGQELTIRTHHRGVVRKRVLPVMVYPPDDLMPDSLKYDPTANLDVETIPALTSFGTMQKKGRDVGKWLAGVGNIGLALCRLETMTNIQLTNEPSKWKRFHEFKVEWDIDGKVWDSRSVRVKAFVPPWHLKRQPELHE</sequence>
<dbReference type="PANTHER" id="PTHR22602:SF0">
    <property type="entry name" value="TRANSFERASE CAF17, MITOCHONDRIAL-RELATED"/>
    <property type="match status" value="1"/>
</dbReference>
<keyword evidence="2" id="KW-0809">Transit peptide</keyword>
<accession>A0A8H4RWD2</accession>
<feature type="compositionally biased region" description="Polar residues" evidence="6">
    <location>
        <begin position="1"/>
        <end position="16"/>
    </location>
</feature>
<comment type="caution">
    <text evidence="8">The sequence shown here is derived from an EMBL/GenBank/DDBJ whole genome shotgun (WGS) entry which is preliminary data.</text>
</comment>
<evidence type="ECO:0000256" key="4">
    <source>
        <dbReference type="ARBA" id="ARBA00093447"/>
    </source>
</evidence>
<keyword evidence="3" id="KW-0496">Mitochondrion</keyword>
<dbReference type="SUPFAM" id="SSF103025">
    <property type="entry name" value="Folate-binding domain"/>
    <property type="match status" value="1"/>
</dbReference>
<evidence type="ECO:0000256" key="1">
    <source>
        <dbReference type="ARBA" id="ARBA00004305"/>
    </source>
</evidence>
<evidence type="ECO:0000259" key="7">
    <source>
        <dbReference type="Pfam" id="PF25455"/>
    </source>
</evidence>
<gene>
    <name evidence="8" type="ORF">G7Y89_g1284</name>
</gene>
<evidence type="ECO:0000313" key="9">
    <source>
        <dbReference type="Proteomes" id="UP000566819"/>
    </source>
</evidence>
<dbReference type="Proteomes" id="UP000566819">
    <property type="component" value="Unassembled WGS sequence"/>
</dbReference>
<dbReference type="Pfam" id="PF25455">
    <property type="entry name" value="Beta-barrel_CAF17_C"/>
    <property type="match status" value="1"/>
</dbReference>
<reference evidence="8 9" key="1">
    <citation type="submission" date="2020-03" db="EMBL/GenBank/DDBJ databases">
        <title>Draft Genome Sequence of Cudoniella acicularis.</title>
        <authorList>
            <person name="Buettner E."/>
            <person name="Kellner H."/>
        </authorList>
    </citation>
    <scope>NUCLEOTIDE SEQUENCE [LARGE SCALE GENOMIC DNA]</scope>
    <source>
        <strain evidence="8 9">DSM 108380</strain>
    </source>
</reference>
<feature type="region of interest" description="Disordered" evidence="6">
    <location>
        <begin position="134"/>
        <end position="180"/>
    </location>
</feature>
<dbReference type="EMBL" id="JAAMPI010000049">
    <property type="protein sequence ID" value="KAF4636788.1"/>
    <property type="molecule type" value="Genomic_DNA"/>
</dbReference>
<feature type="domain" description="CAF17 C-terminal" evidence="7">
    <location>
        <begin position="572"/>
        <end position="647"/>
    </location>
</feature>
<dbReference type="InterPro" id="IPR027266">
    <property type="entry name" value="TrmE/GcvT-like"/>
</dbReference>